<organism evidence="2">
    <name type="scientific">Oryza glumipatula</name>
    <dbReference type="NCBI Taxonomy" id="40148"/>
    <lineage>
        <taxon>Eukaryota</taxon>
        <taxon>Viridiplantae</taxon>
        <taxon>Streptophyta</taxon>
        <taxon>Embryophyta</taxon>
        <taxon>Tracheophyta</taxon>
        <taxon>Spermatophyta</taxon>
        <taxon>Magnoliopsida</taxon>
        <taxon>Liliopsida</taxon>
        <taxon>Poales</taxon>
        <taxon>Poaceae</taxon>
        <taxon>BOP clade</taxon>
        <taxon>Oryzoideae</taxon>
        <taxon>Oryzeae</taxon>
        <taxon>Oryzinae</taxon>
        <taxon>Oryza</taxon>
    </lineage>
</organism>
<feature type="region of interest" description="Disordered" evidence="1">
    <location>
        <begin position="74"/>
        <end position="98"/>
    </location>
</feature>
<accession>A0A0D9YN42</accession>
<keyword evidence="3" id="KW-1185">Reference proteome</keyword>
<reference evidence="2" key="2">
    <citation type="submission" date="2018-05" db="EMBL/GenBank/DDBJ databases">
        <title>OgluRS3 (Oryza glumaepatula Reference Sequence Version 3).</title>
        <authorList>
            <person name="Zhang J."/>
            <person name="Kudrna D."/>
            <person name="Lee S."/>
            <person name="Talag J."/>
            <person name="Welchert J."/>
            <person name="Wing R.A."/>
        </authorList>
    </citation>
    <scope>NUCLEOTIDE SEQUENCE [LARGE SCALE GENOMIC DNA]</scope>
</reference>
<name>A0A0D9YN42_9ORYZ</name>
<proteinExistence type="predicted"/>
<dbReference type="Proteomes" id="UP000026961">
    <property type="component" value="Chromosome 2"/>
</dbReference>
<dbReference type="EnsemblPlants" id="OGLUM02G05710.1">
    <property type="protein sequence ID" value="OGLUM02G05710.1"/>
    <property type="gene ID" value="OGLUM02G05710"/>
</dbReference>
<dbReference type="HOGENOM" id="CLU_2337048_0_0_1"/>
<sequence>MVVGGWEQVQMHRSLSYLGPKNTYSTHHRTAFLNGTYVRPGAGGLLYSPRHRVGTDSHPTRLQAVELATAKPASTCRWGRGEESEAQPPPKPVAAGPL</sequence>
<evidence type="ECO:0000313" key="2">
    <source>
        <dbReference type="EnsemblPlants" id="OGLUM02G05710.1"/>
    </source>
</evidence>
<protein>
    <submittedName>
        <fullName evidence="2">Uncharacterized protein</fullName>
    </submittedName>
</protein>
<evidence type="ECO:0000313" key="3">
    <source>
        <dbReference type="Proteomes" id="UP000026961"/>
    </source>
</evidence>
<evidence type="ECO:0000256" key="1">
    <source>
        <dbReference type="SAM" id="MobiDB-lite"/>
    </source>
</evidence>
<dbReference type="Gramene" id="OGLUM02G05710.1">
    <property type="protein sequence ID" value="OGLUM02G05710.1"/>
    <property type="gene ID" value="OGLUM02G05710"/>
</dbReference>
<dbReference type="AlphaFoldDB" id="A0A0D9YN42"/>
<reference evidence="2" key="1">
    <citation type="submission" date="2015-04" db="UniProtKB">
        <authorList>
            <consortium name="EnsemblPlants"/>
        </authorList>
    </citation>
    <scope>IDENTIFICATION</scope>
</reference>